<comment type="caution">
    <text evidence="2">The sequence shown here is derived from an EMBL/GenBank/DDBJ whole genome shotgun (WGS) entry which is preliminary data.</text>
</comment>
<dbReference type="AlphaFoldDB" id="A0AAX6EGE0"/>
<proteinExistence type="predicted"/>
<reference evidence="2" key="2">
    <citation type="submission" date="2023-04" db="EMBL/GenBank/DDBJ databases">
        <authorList>
            <person name="Bruccoleri R.E."/>
            <person name="Oakeley E.J."/>
            <person name="Faust A.-M."/>
            <person name="Dessus-Babus S."/>
            <person name="Altorfer M."/>
            <person name="Burckhardt D."/>
            <person name="Oertli M."/>
            <person name="Naumann U."/>
            <person name="Petersen F."/>
            <person name="Wong J."/>
        </authorList>
    </citation>
    <scope>NUCLEOTIDE SEQUENCE</scope>
    <source>
        <strain evidence="2">GSM-AAB239-AS_SAM_17_03QT</strain>
        <tissue evidence="2">Leaf</tissue>
    </source>
</reference>
<reference evidence="2" key="1">
    <citation type="journal article" date="2023" name="GigaByte">
        <title>Genome assembly of the bearded iris, Iris pallida Lam.</title>
        <authorList>
            <person name="Bruccoleri R.E."/>
            <person name="Oakeley E.J."/>
            <person name="Faust A.M.E."/>
            <person name="Altorfer M."/>
            <person name="Dessus-Babus S."/>
            <person name="Burckhardt D."/>
            <person name="Oertli M."/>
            <person name="Naumann U."/>
            <person name="Petersen F."/>
            <person name="Wong J."/>
        </authorList>
    </citation>
    <scope>NUCLEOTIDE SEQUENCE</scope>
    <source>
        <strain evidence="2">GSM-AAB239-AS_SAM_17_03QT</strain>
    </source>
</reference>
<organism evidence="2 3">
    <name type="scientific">Iris pallida</name>
    <name type="common">Sweet iris</name>
    <dbReference type="NCBI Taxonomy" id="29817"/>
    <lineage>
        <taxon>Eukaryota</taxon>
        <taxon>Viridiplantae</taxon>
        <taxon>Streptophyta</taxon>
        <taxon>Embryophyta</taxon>
        <taxon>Tracheophyta</taxon>
        <taxon>Spermatophyta</taxon>
        <taxon>Magnoliopsida</taxon>
        <taxon>Liliopsida</taxon>
        <taxon>Asparagales</taxon>
        <taxon>Iridaceae</taxon>
        <taxon>Iridoideae</taxon>
        <taxon>Irideae</taxon>
        <taxon>Iris</taxon>
    </lineage>
</organism>
<dbReference type="Proteomes" id="UP001140949">
    <property type="component" value="Unassembled WGS sequence"/>
</dbReference>
<feature type="region of interest" description="Disordered" evidence="1">
    <location>
        <begin position="45"/>
        <end position="74"/>
    </location>
</feature>
<dbReference type="EMBL" id="JANAVB010036618">
    <property type="protein sequence ID" value="KAJ6803142.1"/>
    <property type="molecule type" value="Genomic_DNA"/>
</dbReference>
<sequence length="138" mass="15022">MLFAVEGGGFFSSSATGYSKGLALLLLGQKPEERPTRVTPWNHYRLVDRGANTDTPQLQGRSEPPPANALPSSALDANQQNPMVLLLLIKRAPSTSPKPLRTPRIRPIKIGRATLLMRVIGSCFSRVALKGRPQIAPR</sequence>
<evidence type="ECO:0000313" key="2">
    <source>
        <dbReference type="EMBL" id="KAJ6803142.1"/>
    </source>
</evidence>
<evidence type="ECO:0000256" key="1">
    <source>
        <dbReference type="SAM" id="MobiDB-lite"/>
    </source>
</evidence>
<gene>
    <name evidence="2" type="ORF">M6B38_109200</name>
</gene>
<name>A0AAX6EGE0_IRIPA</name>
<accession>A0AAX6EGE0</accession>
<keyword evidence="3" id="KW-1185">Reference proteome</keyword>
<evidence type="ECO:0000313" key="3">
    <source>
        <dbReference type="Proteomes" id="UP001140949"/>
    </source>
</evidence>
<protein>
    <submittedName>
        <fullName evidence="2">Uncharacterized protein</fullName>
    </submittedName>
</protein>